<protein>
    <recommendedName>
        <fullName evidence="1">PD-(D/E)XK endonuclease-like domain-containing protein</fullName>
    </recommendedName>
</protein>
<feature type="domain" description="PD-(D/E)XK endonuclease-like" evidence="1">
    <location>
        <begin position="76"/>
        <end position="209"/>
    </location>
</feature>
<dbReference type="AlphaFoldDB" id="A0A1F7YNL9"/>
<name>A0A1F7YNL9_9BACT</name>
<proteinExistence type="predicted"/>
<gene>
    <name evidence="2" type="ORF">A2801_03000</name>
</gene>
<evidence type="ECO:0000313" key="2">
    <source>
        <dbReference type="EMBL" id="OGM28902.1"/>
    </source>
</evidence>
<comment type="caution">
    <text evidence="2">The sequence shown here is derived from an EMBL/GenBank/DDBJ whole genome shotgun (WGS) entry which is preliminary data.</text>
</comment>
<dbReference type="Gene3D" id="3.90.320.10">
    <property type="match status" value="1"/>
</dbReference>
<dbReference type="STRING" id="1802500.A2801_03000"/>
<evidence type="ECO:0000259" key="1">
    <source>
        <dbReference type="Pfam" id="PF12705"/>
    </source>
</evidence>
<dbReference type="Pfam" id="PF12705">
    <property type="entry name" value="PDDEXK_1"/>
    <property type="match status" value="1"/>
</dbReference>
<reference evidence="2 3" key="1">
    <citation type="journal article" date="2016" name="Nat. Commun.">
        <title>Thousands of microbial genomes shed light on interconnected biogeochemical processes in an aquifer system.</title>
        <authorList>
            <person name="Anantharaman K."/>
            <person name="Brown C.T."/>
            <person name="Hug L.A."/>
            <person name="Sharon I."/>
            <person name="Castelle C.J."/>
            <person name="Probst A.J."/>
            <person name="Thomas B.C."/>
            <person name="Singh A."/>
            <person name="Wilkins M.J."/>
            <person name="Karaoz U."/>
            <person name="Brodie E.L."/>
            <person name="Williams K.H."/>
            <person name="Hubbard S.S."/>
            <person name="Banfield J.F."/>
        </authorList>
    </citation>
    <scope>NUCLEOTIDE SEQUENCE [LARGE SCALE GENOMIC DNA]</scope>
</reference>
<organism evidence="2 3">
    <name type="scientific">Candidatus Woesebacteria bacterium RIFCSPHIGHO2_01_FULL_41_10</name>
    <dbReference type="NCBI Taxonomy" id="1802500"/>
    <lineage>
        <taxon>Bacteria</taxon>
        <taxon>Candidatus Woeseibacteriota</taxon>
    </lineage>
</organism>
<evidence type="ECO:0000313" key="3">
    <source>
        <dbReference type="Proteomes" id="UP000177263"/>
    </source>
</evidence>
<dbReference type="InterPro" id="IPR011604">
    <property type="entry name" value="PDDEXK-like_dom_sf"/>
</dbReference>
<accession>A0A1F7YNL9</accession>
<sequence length="221" mass="25138">MSHYKLSPSDFAFLYEECKLCYWLKVKHKINTPTLPFPGVFSTINTMFQTPLVGKNLKSVSSSLPDALVESQEGHVESEKIPNTNVYVKGKYDLLVKKEDGTYILVDLKISKPEEDKIDKYKTQLGAYKYALEHPANGNPVRISELALLVFYPDQVEMHKDSVKIAFPPIWMPVPIDDSGFLQFAKDIDTLLSGPAPEEDSNCKWCNYRHEGERIAHVKNI</sequence>
<dbReference type="Proteomes" id="UP000177263">
    <property type="component" value="Unassembled WGS sequence"/>
</dbReference>
<dbReference type="InterPro" id="IPR038726">
    <property type="entry name" value="PDDEXK_AddAB-type"/>
</dbReference>
<dbReference type="EMBL" id="MGGM01000023">
    <property type="protein sequence ID" value="OGM28902.1"/>
    <property type="molecule type" value="Genomic_DNA"/>
</dbReference>